<proteinExistence type="predicted"/>
<organism evidence="1">
    <name type="scientific">marine sediment metagenome</name>
    <dbReference type="NCBI Taxonomy" id="412755"/>
    <lineage>
        <taxon>unclassified sequences</taxon>
        <taxon>metagenomes</taxon>
        <taxon>ecological metagenomes</taxon>
    </lineage>
</organism>
<evidence type="ECO:0000313" key="1">
    <source>
        <dbReference type="EMBL" id="GAF88303.1"/>
    </source>
</evidence>
<feature type="non-terminal residue" evidence="1">
    <location>
        <position position="112"/>
    </location>
</feature>
<dbReference type="EMBL" id="BARS01013929">
    <property type="protein sequence ID" value="GAF88303.1"/>
    <property type="molecule type" value="Genomic_DNA"/>
</dbReference>
<dbReference type="AlphaFoldDB" id="X0T477"/>
<sequence length="112" mass="12214">TTSTTSDIAQIFFEDNSDLKVLAQITMRKQTASTHQGNLIFLVNDGADNIVEALRIDKDTYLKVASRLYVGGTYYLSSLIANNKVPDSDKVDALHASSFIRADADDNVVGNT</sequence>
<feature type="non-terminal residue" evidence="1">
    <location>
        <position position="1"/>
    </location>
</feature>
<name>X0T477_9ZZZZ</name>
<reference evidence="1" key="1">
    <citation type="journal article" date="2014" name="Front. Microbiol.">
        <title>High frequency of phylogenetically diverse reductive dehalogenase-homologous genes in deep subseafloor sedimentary metagenomes.</title>
        <authorList>
            <person name="Kawai M."/>
            <person name="Futagami T."/>
            <person name="Toyoda A."/>
            <person name="Takaki Y."/>
            <person name="Nishi S."/>
            <person name="Hori S."/>
            <person name="Arai W."/>
            <person name="Tsubouchi T."/>
            <person name="Morono Y."/>
            <person name="Uchiyama I."/>
            <person name="Ito T."/>
            <person name="Fujiyama A."/>
            <person name="Inagaki F."/>
            <person name="Takami H."/>
        </authorList>
    </citation>
    <scope>NUCLEOTIDE SEQUENCE</scope>
    <source>
        <strain evidence="1">Expedition CK06-06</strain>
    </source>
</reference>
<gene>
    <name evidence="1" type="ORF">S01H1_23852</name>
</gene>
<accession>X0T477</accession>
<comment type="caution">
    <text evidence="1">The sequence shown here is derived from an EMBL/GenBank/DDBJ whole genome shotgun (WGS) entry which is preliminary data.</text>
</comment>
<protein>
    <submittedName>
        <fullName evidence="1">Uncharacterized protein</fullName>
    </submittedName>
</protein>